<accession>A0A917DQ67</accession>
<name>A0A917DQ67_9BACL</name>
<protein>
    <submittedName>
        <fullName evidence="1">Uncharacterized protein</fullName>
    </submittedName>
</protein>
<comment type="caution">
    <text evidence="1">The sequence shown here is derived from an EMBL/GenBank/DDBJ whole genome shotgun (WGS) entry which is preliminary data.</text>
</comment>
<dbReference type="Proteomes" id="UP000612456">
    <property type="component" value="Unassembled WGS sequence"/>
</dbReference>
<dbReference type="AlphaFoldDB" id="A0A917DQ67"/>
<reference evidence="1" key="1">
    <citation type="journal article" date="2014" name="Int. J. Syst. Evol. Microbiol.">
        <title>Complete genome sequence of Corynebacterium casei LMG S-19264T (=DSM 44701T), isolated from a smear-ripened cheese.</title>
        <authorList>
            <consortium name="US DOE Joint Genome Institute (JGI-PGF)"/>
            <person name="Walter F."/>
            <person name="Albersmeier A."/>
            <person name="Kalinowski J."/>
            <person name="Ruckert C."/>
        </authorList>
    </citation>
    <scope>NUCLEOTIDE SEQUENCE</scope>
    <source>
        <strain evidence="1">CGMCC 1.15178</strain>
    </source>
</reference>
<keyword evidence="2" id="KW-1185">Reference proteome</keyword>
<gene>
    <name evidence="1" type="ORF">GCM10010911_17860</name>
</gene>
<proteinExistence type="predicted"/>
<evidence type="ECO:0000313" key="1">
    <source>
        <dbReference type="EMBL" id="GGD60397.1"/>
    </source>
</evidence>
<reference evidence="1" key="2">
    <citation type="submission" date="2020-09" db="EMBL/GenBank/DDBJ databases">
        <authorList>
            <person name="Sun Q."/>
            <person name="Zhou Y."/>
        </authorList>
    </citation>
    <scope>NUCLEOTIDE SEQUENCE</scope>
    <source>
        <strain evidence="1">CGMCC 1.15178</strain>
    </source>
</reference>
<sequence length="80" mass="8951">MAESQDSGVEELLLHGLQPIKAGKVGRVHFAEAYEMVCQEEATRKVDGFVSRSEAHGQTLWTQDALVICMHMNDEHRKAV</sequence>
<dbReference type="EMBL" id="BMHP01000001">
    <property type="protein sequence ID" value="GGD60397.1"/>
    <property type="molecule type" value="Genomic_DNA"/>
</dbReference>
<organism evidence="1 2">
    <name type="scientific">Paenibacillus nasutitermitis</name>
    <dbReference type="NCBI Taxonomy" id="1652958"/>
    <lineage>
        <taxon>Bacteria</taxon>
        <taxon>Bacillati</taxon>
        <taxon>Bacillota</taxon>
        <taxon>Bacilli</taxon>
        <taxon>Bacillales</taxon>
        <taxon>Paenibacillaceae</taxon>
        <taxon>Paenibacillus</taxon>
    </lineage>
</organism>
<evidence type="ECO:0000313" key="2">
    <source>
        <dbReference type="Proteomes" id="UP000612456"/>
    </source>
</evidence>